<sequence length="466" mass="51662">MSDKISDEALAAIDAFLAKNKPTKLPTGMTSHSGYVYVDGKLVLKDQKDNPNAKGHWQRKAGSISPSVAERRQRLRDYMTKGMSALECAQSENVPVRTIYNDAKAIGRPFGDVIKEIPKTKTQALPAPSKPIPTEPAEVATSPMPKVRKSRASKRVAIRREEVAKLVAEGMDRKSMAKRFNVTPATISADMTKLGIKTREQGTFDKSALKRDKANANTIAKVADRRRFKAAPVPFGTPSKLAPDTAKRTIFPDRVLPVGDEDVLKDGSNNSKIGGDVLLGWLQGARIYTLTIEERATCPTSCSLWSACYGNSMQFARRWEHGQPLMDKIEAELDTLLGLYERILVRLHVLGDFWSVEYATFWRQMLARHRGLHVFGFTAHKPGSSIGTVIRETRAAHPTRYMIRHSDMTGPMGSFTLDFPTEMKTIGDAVVCPEQVDGMKNHPESRHCGNCAVCWSSDRPVAFVVH</sequence>
<evidence type="ECO:0000256" key="1">
    <source>
        <dbReference type="SAM" id="MobiDB-lite"/>
    </source>
</evidence>
<organism evidence="2 3">
    <name type="scientific">Pseudosulfitobacter pseudonitzschiae</name>
    <dbReference type="NCBI Taxonomy" id="1402135"/>
    <lineage>
        <taxon>Bacteria</taxon>
        <taxon>Pseudomonadati</taxon>
        <taxon>Pseudomonadota</taxon>
        <taxon>Alphaproteobacteria</taxon>
        <taxon>Rhodobacterales</taxon>
        <taxon>Roseobacteraceae</taxon>
        <taxon>Pseudosulfitobacter</taxon>
    </lineage>
</organism>
<evidence type="ECO:0000313" key="3">
    <source>
        <dbReference type="Proteomes" id="UP000809337"/>
    </source>
</evidence>
<proteinExistence type="predicted"/>
<dbReference type="RefSeq" id="WP_231035350.1">
    <property type="nucleotide sequence ID" value="NZ_JAJNGX010000015.1"/>
</dbReference>
<accession>A0A9Q2NT15</accession>
<evidence type="ECO:0000313" key="2">
    <source>
        <dbReference type="EMBL" id="MBM2356431.1"/>
    </source>
</evidence>
<feature type="region of interest" description="Disordered" evidence="1">
    <location>
        <begin position="47"/>
        <end position="67"/>
    </location>
</feature>
<reference evidence="2" key="1">
    <citation type="submission" date="2021-01" db="EMBL/GenBank/DDBJ databases">
        <title>Diatom-associated Roseobacters Show Island Model of Population Structure.</title>
        <authorList>
            <person name="Qu L."/>
            <person name="Feng X."/>
            <person name="Chen Y."/>
            <person name="Li L."/>
            <person name="Wang X."/>
            <person name="Hu Z."/>
            <person name="Wang H."/>
            <person name="Luo H."/>
        </authorList>
    </citation>
    <scope>NUCLEOTIDE SEQUENCE</scope>
    <source>
        <strain evidence="2">SM26-45</strain>
    </source>
</reference>
<dbReference type="AlphaFoldDB" id="A0A9Q2NT15"/>
<feature type="region of interest" description="Disordered" evidence="1">
    <location>
        <begin position="122"/>
        <end position="153"/>
    </location>
</feature>
<protein>
    <submittedName>
        <fullName evidence="2">Response regulator transcription factor</fullName>
    </submittedName>
</protein>
<name>A0A9Q2NT15_9RHOB</name>
<comment type="caution">
    <text evidence="2">The sequence shown here is derived from an EMBL/GenBank/DDBJ whole genome shotgun (WGS) entry which is preliminary data.</text>
</comment>
<dbReference type="Proteomes" id="UP000809337">
    <property type="component" value="Unassembled WGS sequence"/>
</dbReference>
<dbReference type="EMBL" id="JAFBWN010000015">
    <property type="protein sequence ID" value="MBM2356431.1"/>
    <property type="molecule type" value="Genomic_DNA"/>
</dbReference>
<gene>
    <name evidence="2" type="ORF">JQX14_17895</name>
</gene>